<keyword evidence="2" id="KW-1185">Reference proteome</keyword>
<dbReference type="AlphaFoldDB" id="A0A1W2EHA5"/>
<organism evidence="1 2">
    <name type="scientific">Pedobacter nyackensis</name>
    <dbReference type="NCBI Taxonomy" id="475255"/>
    <lineage>
        <taxon>Bacteria</taxon>
        <taxon>Pseudomonadati</taxon>
        <taxon>Bacteroidota</taxon>
        <taxon>Sphingobacteriia</taxon>
        <taxon>Sphingobacteriales</taxon>
        <taxon>Sphingobacteriaceae</taxon>
        <taxon>Pedobacter</taxon>
    </lineage>
</organism>
<dbReference type="EMBL" id="FWYB01000012">
    <property type="protein sequence ID" value="SMD08538.1"/>
    <property type="molecule type" value="Genomic_DNA"/>
</dbReference>
<name>A0A1W2EHA5_9SPHI</name>
<protein>
    <recommendedName>
        <fullName evidence="3">HEAT repeat-containing protein</fullName>
    </recommendedName>
</protein>
<accession>A0A1W2EHA5</accession>
<proteinExistence type="predicted"/>
<dbReference type="SUPFAM" id="SSF48371">
    <property type="entry name" value="ARM repeat"/>
    <property type="match status" value="1"/>
</dbReference>
<evidence type="ECO:0000313" key="2">
    <source>
        <dbReference type="Proteomes" id="UP000192678"/>
    </source>
</evidence>
<evidence type="ECO:0008006" key="3">
    <source>
        <dbReference type="Google" id="ProtNLM"/>
    </source>
</evidence>
<dbReference type="Proteomes" id="UP000192678">
    <property type="component" value="Unassembled WGS sequence"/>
</dbReference>
<dbReference type="InterPro" id="IPR016024">
    <property type="entry name" value="ARM-type_fold"/>
</dbReference>
<reference evidence="1 2" key="1">
    <citation type="submission" date="2017-04" db="EMBL/GenBank/DDBJ databases">
        <authorList>
            <person name="Afonso C.L."/>
            <person name="Miller P.J."/>
            <person name="Scott M.A."/>
            <person name="Spackman E."/>
            <person name="Goraichik I."/>
            <person name="Dimitrov K.M."/>
            <person name="Suarez D.L."/>
            <person name="Swayne D.E."/>
        </authorList>
    </citation>
    <scope>NUCLEOTIDE SEQUENCE [LARGE SCALE GENOMIC DNA]</scope>
    <source>
        <strain evidence="1 2">DSM 19625</strain>
    </source>
</reference>
<evidence type="ECO:0000313" key="1">
    <source>
        <dbReference type="EMBL" id="SMD08538.1"/>
    </source>
</evidence>
<sequence length="310" mass="36166">MNDLKTYLEAVRENRVDELEGKIGLHMYDEVDREEYQHYIPLLCKYIQSEKDYVSLNDAYEALSRILLPDTNLEPLKDVVRGGGKQARDWAFRIFGTIDNTENEHFLLEVLSRTEDKEEIFTICVALTKIGSIRCFPILLARLSSNRYLDEVIYDTLKEVAEKLKMLPEACEELMNPSFWKTTWSGSGKEFVEFMSGIPIENINLYDMDQLAEIYIEEMEVDIFPHKSFKDLRIFYSKGGILEDKIEASLEKLHKLIEQLQSMIAMDEVLEETGVSVSKGTLSEDLLAELRSTYFTTRLRRRIKFEDDDY</sequence>
<dbReference type="RefSeq" id="WP_144009542.1">
    <property type="nucleotide sequence ID" value="NZ_FWYB01000012.1"/>
</dbReference>
<gene>
    <name evidence="1" type="ORF">SAMN04488101_11237</name>
</gene>